<dbReference type="Proteomes" id="UP000245946">
    <property type="component" value="Unassembled WGS sequence"/>
</dbReference>
<feature type="region of interest" description="Disordered" evidence="1">
    <location>
        <begin position="1"/>
        <end position="115"/>
    </location>
</feature>
<name>A0A316Z252_9BASI</name>
<evidence type="ECO:0000256" key="1">
    <source>
        <dbReference type="SAM" id="MobiDB-lite"/>
    </source>
</evidence>
<evidence type="ECO:0000313" key="2">
    <source>
        <dbReference type="EMBL" id="PWN95867.1"/>
    </source>
</evidence>
<protein>
    <submittedName>
        <fullName evidence="2">Uncharacterized protein</fullName>
    </submittedName>
</protein>
<feature type="compositionally biased region" description="Basic and acidic residues" evidence="1">
    <location>
        <begin position="106"/>
        <end position="115"/>
    </location>
</feature>
<accession>A0A316Z252</accession>
<gene>
    <name evidence="2" type="ORF">FA09DRAFT_331812</name>
</gene>
<organism evidence="2 3">
    <name type="scientific">Tilletiopsis washingtonensis</name>
    <dbReference type="NCBI Taxonomy" id="58919"/>
    <lineage>
        <taxon>Eukaryota</taxon>
        <taxon>Fungi</taxon>
        <taxon>Dikarya</taxon>
        <taxon>Basidiomycota</taxon>
        <taxon>Ustilaginomycotina</taxon>
        <taxon>Exobasidiomycetes</taxon>
        <taxon>Entylomatales</taxon>
        <taxon>Entylomatales incertae sedis</taxon>
        <taxon>Tilletiopsis</taxon>
    </lineage>
</organism>
<dbReference type="GeneID" id="37270733"/>
<dbReference type="EMBL" id="KZ819302">
    <property type="protein sequence ID" value="PWN95867.1"/>
    <property type="molecule type" value="Genomic_DNA"/>
</dbReference>
<dbReference type="AlphaFoldDB" id="A0A316Z252"/>
<feature type="compositionally biased region" description="Basic and acidic residues" evidence="1">
    <location>
        <begin position="55"/>
        <end position="69"/>
    </location>
</feature>
<proteinExistence type="predicted"/>
<reference evidence="2 3" key="1">
    <citation type="journal article" date="2018" name="Mol. Biol. Evol.">
        <title>Broad Genomic Sampling Reveals a Smut Pathogenic Ancestry of the Fungal Clade Ustilaginomycotina.</title>
        <authorList>
            <person name="Kijpornyongpan T."/>
            <person name="Mondo S.J."/>
            <person name="Barry K."/>
            <person name="Sandor L."/>
            <person name="Lee J."/>
            <person name="Lipzen A."/>
            <person name="Pangilinan J."/>
            <person name="LaButti K."/>
            <person name="Hainaut M."/>
            <person name="Henrissat B."/>
            <person name="Grigoriev I.V."/>
            <person name="Spatafora J.W."/>
            <person name="Aime M.C."/>
        </authorList>
    </citation>
    <scope>NUCLEOTIDE SEQUENCE [LARGE SCALE GENOMIC DNA]</scope>
    <source>
        <strain evidence="2 3">MCA 4186</strain>
    </source>
</reference>
<dbReference type="RefSeq" id="XP_025596146.1">
    <property type="nucleotide sequence ID" value="XM_025743189.1"/>
</dbReference>
<sequence>MTHADEQRRQALPRQRLPPRRSSRRAQCATRGEQVPVRSKESREEEVGAEDEEEKRDHGCRALGEVKERRGSKRRRGQEGRAPACDALGRAGAGAECVRASEGQELAEKSGSEAE</sequence>
<evidence type="ECO:0000313" key="3">
    <source>
        <dbReference type="Proteomes" id="UP000245946"/>
    </source>
</evidence>
<keyword evidence="3" id="KW-1185">Reference proteome</keyword>